<proteinExistence type="predicted"/>
<evidence type="ECO:0000256" key="7">
    <source>
        <dbReference type="ARBA" id="ARBA00023065"/>
    </source>
</evidence>
<dbReference type="GO" id="GO:1902600">
    <property type="term" value="P:proton transmembrane transport"/>
    <property type="evidence" value="ECO:0007669"/>
    <property type="project" value="InterPro"/>
</dbReference>
<evidence type="ECO:0000256" key="2">
    <source>
        <dbReference type="ARBA" id="ARBA00022448"/>
    </source>
</evidence>
<dbReference type="GO" id="GO:0005886">
    <property type="term" value="C:plasma membrane"/>
    <property type="evidence" value="ECO:0007669"/>
    <property type="project" value="UniProtKB-SubCell"/>
</dbReference>
<dbReference type="GO" id="GO:0015297">
    <property type="term" value="F:antiporter activity"/>
    <property type="evidence" value="ECO:0007669"/>
    <property type="project" value="UniProtKB-KW"/>
</dbReference>
<comment type="caution">
    <text evidence="11">The sequence shown here is derived from an EMBL/GenBank/DDBJ whole genome shotgun (WGS) entry which is preliminary data.</text>
</comment>
<dbReference type="InterPro" id="IPR005170">
    <property type="entry name" value="Transptr-assoc_dom"/>
</dbReference>
<keyword evidence="3" id="KW-0050">Antiport</keyword>
<feature type="transmembrane region" description="Helical" evidence="9">
    <location>
        <begin position="367"/>
        <end position="387"/>
    </location>
</feature>
<reference evidence="11 12" key="1">
    <citation type="submission" date="2018-08" db="EMBL/GenBank/DDBJ databases">
        <authorList>
            <person name="Khan S.A."/>
            <person name="Jeon C.O."/>
            <person name="Chun B.H."/>
            <person name="Jeong S.E."/>
        </authorList>
    </citation>
    <scope>NUCLEOTIDE SEQUENCE [LARGE SCALE GENOMIC DNA]</scope>
    <source>
        <strain evidence="11 12">S-16</strain>
    </source>
</reference>
<evidence type="ECO:0000259" key="10">
    <source>
        <dbReference type="SMART" id="SM01091"/>
    </source>
</evidence>
<keyword evidence="5 9" id="KW-0812">Transmembrane</keyword>
<dbReference type="PANTHER" id="PTHR32507">
    <property type="entry name" value="NA(+)/H(+) ANTIPORTER 1"/>
    <property type="match status" value="1"/>
</dbReference>
<accession>A0A3N7HYV5</accession>
<dbReference type="InterPro" id="IPR016169">
    <property type="entry name" value="FAD-bd_PCMH_sub2"/>
</dbReference>
<keyword evidence="7" id="KW-0406">Ion transport</keyword>
<name>A0A3N7HYV5_9BURK</name>
<dbReference type="Gene3D" id="3.30.465.10">
    <property type="match status" value="1"/>
</dbReference>
<evidence type="ECO:0000313" key="12">
    <source>
        <dbReference type="Proteomes" id="UP000267464"/>
    </source>
</evidence>
<feature type="domain" description="Transporter-associated" evidence="10">
    <location>
        <begin position="403"/>
        <end position="481"/>
    </location>
</feature>
<comment type="subcellular location">
    <subcellularLocation>
        <location evidence="1">Cell membrane</location>
        <topology evidence="1">Multi-pass membrane protein</topology>
    </subcellularLocation>
</comment>
<dbReference type="InterPro" id="IPR036318">
    <property type="entry name" value="FAD-bd_PCMH-like_sf"/>
</dbReference>
<evidence type="ECO:0000256" key="9">
    <source>
        <dbReference type="SAM" id="Phobius"/>
    </source>
</evidence>
<dbReference type="Proteomes" id="UP000267464">
    <property type="component" value="Unassembled WGS sequence"/>
</dbReference>
<dbReference type="InterPro" id="IPR038770">
    <property type="entry name" value="Na+/solute_symporter_sf"/>
</dbReference>
<keyword evidence="4" id="KW-1003">Cell membrane</keyword>
<dbReference type="AlphaFoldDB" id="A0A3N7HYV5"/>
<evidence type="ECO:0000256" key="4">
    <source>
        <dbReference type="ARBA" id="ARBA00022475"/>
    </source>
</evidence>
<evidence type="ECO:0000256" key="8">
    <source>
        <dbReference type="ARBA" id="ARBA00023136"/>
    </source>
</evidence>
<sequence length="484" mass="51049">MEAMNLLLLAGGLLVFVSLLAGVYSARLGLSFLLVFLLAGMLAGVDGPGGVNFDSPLLSAWVGNVALAMILLEGGLNTRMSTFKRGFRPAVLLATVGVAITAGIVGAVAVWALKVEWKHGLLLGAIVASTDAAAVFSLLRQAGIRLNERVSATLEMESGLNDPMAVFLVLALIAMIKTDAGLSHGLMLLAKQAAFGVAVGWLGGAAIAWLLRKMPLGTSHGGLISLLILSGGLTLFAIAGLAQGSGFLAMYLYGLRVRARAEEAAHAAATALDGFAWAAQATMFLLLGLLVTPHDMLRAASQTVTIAAALMFVARPLAVVLCLAPLRFPWRQSLFIGWVGLRGAVPIVLALFPLLERVPGTARFFDVAFAVVLASLLLQGSTLSWLARKLGMVEPPDEPPPGEGSMQGRLVLDGDLPLAEVLTFFQLPLPEHDGVTLAEWLVAELARDVAEGDGFDWHGARFTVKEFQDDRIARVGITLAPRKR</sequence>
<feature type="transmembrane region" description="Helical" evidence="9">
    <location>
        <begin position="223"/>
        <end position="254"/>
    </location>
</feature>
<keyword evidence="2" id="KW-0813">Transport</keyword>
<organism evidence="11 12">
    <name type="scientific">Piscinibacter terrae</name>
    <dbReference type="NCBI Taxonomy" id="2496871"/>
    <lineage>
        <taxon>Bacteria</taxon>
        <taxon>Pseudomonadati</taxon>
        <taxon>Pseudomonadota</taxon>
        <taxon>Betaproteobacteria</taxon>
        <taxon>Burkholderiales</taxon>
        <taxon>Sphaerotilaceae</taxon>
        <taxon>Piscinibacter</taxon>
    </lineage>
</organism>
<protein>
    <submittedName>
        <fullName evidence="11">Potassium/proton antiporter</fullName>
    </submittedName>
</protein>
<dbReference type="NCBIfam" id="NF003716">
    <property type="entry name" value="PRK05326.1-3"/>
    <property type="match status" value="1"/>
</dbReference>
<evidence type="ECO:0000256" key="1">
    <source>
        <dbReference type="ARBA" id="ARBA00004651"/>
    </source>
</evidence>
<dbReference type="NCBIfam" id="NF003715">
    <property type="entry name" value="PRK05326.1-2"/>
    <property type="match status" value="1"/>
</dbReference>
<feature type="transmembrane region" description="Helical" evidence="9">
    <location>
        <begin position="304"/>
        <end position="328"/>
    </location>
</feature>
<keyword evidence="6 9" id="KW-1133">Transmembrane helix</keyword>
<dbReference type="SMART" id="SM01091">
    <property type="entry name" value="CorC_HlyC"/>
    <property type="match status" value="1"/>
</dbReference>
<dbReference type="GO" id="GO:0050660">
    <property type="term" value="F:flavin adenine dinucleotide binding"/>
    <property type="evidence" value="ECO:0007669"/>
    <property type="project" value="InterPro"/>
</dbReference>
<keyword evidence="12" id="KW-1185">Reference proteome</keyword>
<dbReference type="Pfam" id="PF03471">
    <property type="entry name" value="CorC_HlyC"/>
    <property type="match status" value="1"/>
</dbReference>
<gene>
    <name evidence="11" type="ORF">DZC73_04540</name>
</gene>
<feature type="transmembrane region" description="Helical" evidence="9">
    <location>
        <begin position="58"/>
        <end position="78"/>
    </location>
</feature>
<reference evidence="11 12" key="2">
    <citation type="submission" date="2018-12" db="EMBL/GenBank/DDBJ databases">
        <title>Rhizobacter gummiphilus sp. nov., a rubber-degrading bacterium isolated from the soil of a botanical garden in Japan.</title>
        <authorList>
            <person name="Shunsuke S.S."/>
        </authorList>
    </citation>
    <scope>NUCLEOTIDE SEQUENCE [LARGE SCALE GENOMIC DNA]</scope>
    <source>
        <strain evidence="11 12">S-16</strain>
    </source>
</reference>
<evidence type="ECO:0000256" key="5">
    <source>
        <dbReference type="ARBA" id="ARBA00022692"/>
    </source>
</evidence>
<evidence type="ECO:0000256" key="6">
    <source>
        <dbReference type="ARBA" id="ARBA00022989"/>
    </source>
</evidence>
<dbReference type="PANTHER" id="PTHR32507:SF7">
    <property type="entry name" value="K(+)_H(+) ANTIPORTER NHAP2"/>
    <property type="match status" value="1"/>
</dbReference>
<dbReference type="Pfam" id="PF00999">
    <property type="entry name" value="Na_H_Exchanger"/>
    <property type="match status" value="1"/>
</dbReference>
<dbReference type="InterPro" id="IPR006153">
    <property type="entry name" value="Cation/H_exchanger_TM"/>
</dbReference>
<feature type="transmembrane region" description="Helical" evidence="9">
    <location>
        <begin position="160"/>
        <end position="176"/>
    </location>
</feature>
<keyword evidence="8 9" id="KW-0472">Membrane</keyword>
<feature type="transmembrane region" description="Helical" evidence="9">
    <location>
        <begin position="274"/>
        <end position="292"/>
    </location>
</feature>
<feature type="transmembrane region" description="Helical" evidence="9">
    <location>
        <begin position="90"/>
        <end position="113"/>
    </location>
</feature>
<dbReference type="SUPFAM" id="SSF56176">
    <property type="entry name" value="FAD-binding/transporter-associated domain-like"/>
    <property type="match status" value="1"/>
</dbReference>
<evidence type="ECO:0000313" key="11">
    <source>
        <dbReference type="EMBL" id="RQP26301.1"/>
    </source>
</evidence>
<feature type="transmembrane region" description="Helical" evidence="9">
    <location>
        <begin position="188"/>
        <end position="211"/>
    </location>
</feature>
<evidence type="ECO:0000256" key="3">
    <source>
        <dbReference type="ARBA" id="ARBA00022449"/>
    </source>
</evidence>
<feature type="transmembrane region" description="Helical" evidence="9">
    <location>
        <begin position="334"/>
        <end position="355"/>
    </location>
</feature>
<dbReference type="EMBL" id="QUSW01000001">
    <property type="protein sequence ID" value="RQP26301.1"/>
    <property type="molecule type" value="Genomic_DNA"/>
</dbReference>
<dbReference type="Gene3D" id="1.20.1530.20">
    <property type="match status" value="1"/>
</dbReference>